<name>A0A6M3ZVF0_9BURK</name>
<keyword evidence="3 5" id="KW-1133">Transmembrane helix</keyword>
<proteinExistence type="predicted"/>
<feature type="transmembrane region" description="Helical" evidence="5">
    <location>
        <begin position="152"/>
        <end position="175"/>
    </location>
</feature>
<sequence>MQNPYTKSINVSQYIDDQPVGRLQRIVFALCFLLIALEGFDTAIISFIAPQILRDGLIAQHDVALLIGIGMIGLLVGAPVGGVLADRLGRKKVLAFAVCWFGLCCIVSTLINQPGLFIFLRLLAGLGIGAAMPPVANMVAEHCPARYRTSMLALVFCGFLFGAMAAGLSTGALSAHIGWRGLLLVGGIAPLAVILLFVLVVDESAMFMAVAGKGCEKIAAVMQRLYPAADFSDCSFGAGEAPRTGKPLRELVAPRYRIGSLLIWAIQLLAYYVFYQLSNWLPSYLASADYNPAQAARMASLFQMGSLLGSLCCVWLTRRHHGAVVAGASYVLGVVAIAALTLGQSSAYFPAIIFLSGLFVGGPIICVNALATVYYPTALRGLGSGVAVSCGRLGAIAGAFIVGAASQAGFSYPQIFSSSSLLLLVSVIMLLALHRQLLRQRQSDQAELSTSTC</sequence>
<evidence type="ECO:0000313" key="7">
    <source>
        <dbReference type="EMBL" id="QJQ02649.1"/>
    </source>
</evidence>
<feature type="transmembrane region" description="Helical" evidence="5">
    <location>
        <begin position="295"/>
        <end position="316"/>
    </location>
</feature>
<comment type="subcellular location">
    <subcellularLocation>
        <location evidence="1">Membrane</location>
        <topology evidence="1">Multi-pass membrane protein</topology>
    </subcellularLocation>
</comment>
<dbReference type="InterPro" id="IPR005829">
    <property type="entry name" value="Sugar_transporter_CS"/>
</dbReference>
<evidence type="ECO:0000256" key="1">
    <source>
        <dbReference type="ARBA" id="ARBA00004141"/>
    </source>
</evidence>
<dbReference type="InterPro" id="IPR011701">
    <property type="entry name" value="MFS"/>
</dbReference>
<dbReference type="RefSeq" id="WP_017452059.1">
    <property type="nucleotide sequence ID" value="NZ_CP008956.1"/>
</dbReference>
<dbReference type="EMBL" id="CP008956">
    <property type="protein sequence ID" value="QJQ02649.1"/>
    <property type="molecule type" value="Genomic_DNA"/>
</dbReference>
<feature type="transmembrane region" description="Helical" evidence="5">
    <location>
        <begin position="415"/>
        <end position="433"/>
    </location>
</feature>
<organism evidence="7 8">
    <name type="scientific">Herbaspirillum rubrisubalbicans Os34</name>
    <dbReference type="NCBI Taxonomy" id="1235827"/>
    <lineage>
        <taxon>Bacteria</taxon>
        <taxon>Pseudomonadati</taxon>
        <taxon>Pseudomonadota</taxon>
        <taxon>Betaproteobacteria</taxon>
        <taxon>Burkholderiales</taxon>
        <taxon>Oxalobacteraceae</taxon>
        <taxon>Herbaspirillum</taxon>
    </lineage>
</organism>
<feature type="domain" description="Major facilitator superfamily (MFS) profile" evidence="6">
    <location>
        <begin position="27"/>
        <end position="438"/>
    </location>
</feature>
<feature type="transmembrane region" description="Helical" evidence="5">
    <location>
        <begin position="256"/>
        <end position="275"/>
    </location>
</feature>
<keyword evidence="4 5" id="KW-0472">Membrane</keyword>
<feature type="transmembrane region" description="Helical" evidence="5">
    <location>
        <begin position="26"/>
        <end position="53"/>
    </location>
</feature>
<feature type="transmembrane region" description="Helical" evidence="5">
    <location>
        <begin position="93"/>
        <end position="111"/>
    </location>
</feature>
<dbReference type="InterPro" id="IPR020846">
    <property type="entry name" value="MFS_dom"/>
</dbReference>
<evidence type="ECO:0000256" key="4">
    <source>
        <dbReference type="ARBA" id="ARBA00023136"/>
    </source>
</evidence>
<feature type="transmembrane region" description="Helical" evidence="5">
    <location>
        <begin position="181"/>
        <end position="201"/>
    </location>
</feature>
<evidence type="ECO:0000313" key="8">
    <source>
        <dbReference type="Proteomes" id="UP000501648"/>
    </source>
</evidence>
<feature type="transmembrane region" description="Helical" evidence="5">
    <location>
        <begin position="382"/>
        <end position="403"/>
    </location>
</feature>
<dbReference type="Proteomes" id="UP000501648">
    <property type="component" value="Chromosome"/>
</dbReference>
<reference evidence="7 8" key="1">
    <citation type="journal article" date="2012" name="J. Bacteriol.">
        <title>Genome sequence of the pathogenic Herbaspirillum seropedicae strain Os34, isolated from rice roots.</title>
        <authorList>
            <person name="Ye W."/>
            <person name="Ye S."/>
            <person name="Liu J."/>
            <person name="Chang S."/>
            <person name="Chen M."/>
            <person name="Zhu B."/>
            <person name="Guo L."/>
            <person name="An Q."/>
        </authorList>
    </citation>
    <scope>NUCLEOTIDE SEQUENCE [LARGE SCALE GENOMIC DNA]</scope>
    <source>
        <strain evidence="7 8">Os34</strain>
    </source>
</reference>
<keyword evidence="2 5" id="KW-0812">Transmembrane</keyword>
<dbReference type="PROSITE" id="PS00216">
    <property type="entry name" value="SUGAR_TRANSPORT_1"/>
    <property type="match status" value="1"/>
</dbReference>
<gene>
    <name evidence="7" type="ORF">C798_21195</name>
</gene>
<protein>
    <submittedName>
        <fullName evidence="7">MFS transporter</fullName>
    </submittedName>
</protein>
<dbReference type="PANTHER" id="PTHR23508">
    <property type="entry name" value="CARBOXYLIC ACID TRANSPORTER PROTEIN HOMOLOG"/>
    <property type="match status" value="1"/>
</dbReference>
<dbReference type="Gene3D" id="1.20.1250.20">
    <property type="entry name" value="MFS general substrate transporter like domains"/>
    <property type="match status" value="1"/>
</dbReference>
<dbReference type="Pfam" id="PF07690">
    <property type="entry name" value="MFS_1"/>
    <property type="match status" value="1"/>
</dbReference>
<dbReference type="SUPFAM" id="SSF103473">
    <property type="entry name" value="MFS general substrate transporter"/>
    <property type="match status" value="1"/>
</dbReference>
<feature type="transmembrane region" description="Helical" evidence="5">
    <location>
        <begin position="348"/>
        <end position="375"/>
    </location>
</feature>
<evidence type="ECO:0000256" key="3">
    <source>
        <dbReference type="ARBA" id="ARBA00022989"/>
    </source>
</evidence>
<evidence type="ECO:0000256" key="2">
    <source>
        <dbReference type="ARBA" id="ARBA00022692"/>
    </source>
</evidence>
<feature type="transmembrane region" description="Helical" evidence="5">
    <location>
        <begin position="65"/>
        <end position="86"/>
    </location>
</feature>
<feature type="transmembrane region" description="Helical" evidence="5">
    <location>
        <begin position="117"/>
        <end position="140"/>
    </location>
</feature>
<accession>A0A6M3ZVF0</accession>
<dbReference type="PROSITE" id="PS50850">
    <property type="entry name" value="MFS"/>
    <property type="match status" value="1"/>
</dbReference>
<dbReference type="InterPro" id="IPR036259">
    <property type="entry name" value="MFS_trans_sf"/>
</dbReference>
<dbReference type="AlphaFoldDB" id="A0A6M3ZVF0"/>
<dbReference type="GO" id="GO:0005886">
    <property type="term" value="C:plasma membrane"/>
    <property type="evidence" value="ECO:0007669"/>
    <property type="project" value="TreeGrafter"/>
</dbReference>
<feature type="transmembrane region" description="Helical" evidence="5">
    <location>
        <begin position="323"/>
        <end position="342"/>
    </location>
</feature>
<dbReference type="GO" id="GO:0046943">
    <property type="term" value="F:carboxylic acid transmembrane transporter activity"/>
    <property type="evidence" value="ECO:0007669"/>
    <property type="project" value="TreeGrafter"/>
</dbReference>
<evidence type="ECO:0000256" key="5">
    <source>
        <dbReference type="SAM" id="Phobius"/>
    </source>
</evidence>
<evidence type="ECO:0000259" key="6">
    <source>
        <dbReference type="PROSITE" id="PS50850"/>
    </source>
</evidence>
<dbReference type="PANTHER" id="PTHR23508:SF10">
    <property type="entry name" value="CARBOXYLIC ACID TRANSPORTER PROTEIN HOMOLOG"/>
    <property type="match status" value="1"/>
</dbReference>